<reference evidence="3" key="1">
    <citation type="submission" date="2013-06" db="EMBL/GenBank/DDBJ databases">
        <authorList>
            <person name="Zhao Q."/>
        </authorList>
    </citation>
    <scope>NUCLEOTIDE SEQUENCE</scope>
    <source>
        <strain evidence="3">cv. W1943</strain>
    </source>
</reference>
<dbReference type="HOGENOM" id="CLU_1162731_0_0_1"/>
<dbReference type="AlphaFoldDB" id="A0A0E0NJS6"/>
<dbReference type="Proteomes" id="UP000008022">
    <property type="component" value="Unassembled WGS sequence"/>
</dbReference>
<dbReference type="Gramene" id="ORUFI02G30910.1">
    <property type="protein sequence ID" value="ORUFI02G30910.1"/>
    <property type="gene ID" value="ORUFI02G30910"/>
</dbReference>
<accession>A0A0E0NJS6</accession>
<keyword evidence="3" id="KW-1185">Reference proteome</keyword>
<evidence type="ECO:0000313" key="2">
    <source>
        <dbReference type="EnsemblPlants" id="ORUFI02G30910.1"/>
    </source>
</evidence>
<organism evidence="2 3">
    <name type="scientific">Oryza rufipogon</name>
    <name type="common">Brownbeard rice</name>
    <name type="synonym">Asian wild rice</name>
    <dbReference type="NCBI Taxonomy" id="4529"/>
    <lineage>
        <taxon>Eukaryota</taxon>
        <taxon>Viridiplantae</taxon>
        <taxon>Streptophyta</taxon>
        <taxon>Embryophyta</taxon>
        <taxon>Tracheophyta</taxon>
        <taxon>Spermatophyta</taxon>
        <taxon>Magnoliopsida</taxon>
        <taxon>Liliopsida</taxon>
        <taxon>Poales</taxon>
        <taxon>Poaceae</taxon>
        <taxon>BOP clade</taxon>
        <taxon>Oryzoideae</taxon>
        <taxon>Oryzeae</taxon>
        <taxon>Oryzinae</taxon>
        <taxon>Oryza</taxon>
    </lineage>
</organism>
<feature type="region of interest" description="Disordered" evidence="1">
    <location>
        <begin position="116"/>
        <end position="139"/>
    </location>
</feature>
<dbReference type="EnsemblPlants" id="ORUFI02G30910.1">
    <property type="protein sequence ID" value="ORUFI02G30910.1"/>
    <property type="gene ID" value="ORUFI02G30910"/>
</dbReference>
<sequence>MVGTGEAMVAVVNVASKRRKDGCTVVMAEATQWRGHDSRGREVVHRLRWRRGVQIRLAKRGRGEGGDGGAVACCGESSISVGVASSTAAPTTAMAASPNEASAAAAWPQLRRGRARAATAAAAARSTSRADSSSAHNRRSRASAAALVLSSLASVVAHLHHPSQPPSSPSLTRSSSVSRYSYLAAVRRLAVNSCLQLCVAGGDGDSTLVYSPLCRLHQDHHHLRYPAPYPAQPRGTSAA</sequence>
<evidence type="ECO:0000256" key="1">
    <source>
        <dbReference type="SAM" id="MobiDB-lite"/>
    </source>
</evidence>
<dbReference type="OMA" id="MAEATQW"/>
<reference evidence="2" key="2">
    <citation type="submission" date="2015-06" db="UniProtKB">
        <authorList>
            <consortium name="EnsemblPlants"/>
        </authorList>
    </citation>
    <scope>IDENTIFICATION</scope>
</reference>
<feature type="compositionally biased region" description="Low complexity" evidence="1">
    <location>
        <begin position="116"/>
        <end position="135"/>
    </location>
</feature>
<protein>
    <submittedName>
        <fullName evidence="2">Uncharacterized protein</fullName>
    </submittedName>
</protein>
<name>A0A0E0NJS6_ORYRU</name>
<proteinExistence type="predicted"/>
<evidence type="ECO:0000313" key="3">
    <source>
        <dbReference type="Proteomes" id="UP000008022"/>
    </source>
</evidence>